<dbReference type="AlphaFoldDB" id="A0A1I0RNK0"/>
<keyword evidence="1" id="KW-0472">Membrane</keyword>
<dbReference type="STRING" id="1267423.SAMN05216290_3892"/>
<feature type="transmembrane region" description="Helical" evidence="1">
    <location>
        <begin position="69"/>
        <end position="85"/>
    </location>
</feature>
<organism evidence="2 3">
    <name type="scientific">Roseivirga pacifica</name>
    <dbReference type="NCBI Taxonomy" id="1267423"/>
    <lineage>
        <taxon>Bacteria</taxon>
        <taxon>Pseudomonadati</taxon>
        <taxon>Bacteroidota</taxon>
        <taxon>Cytophagia</taxon>
        <taxon>Cytophagales</taxon>
        <taxon>Roseivirgaceae</taxon>
        <taxon>Roseivirga</taxon>
    </lineage>
</organism>
<dbReference type="EMBL" id="FOIR01000005">
    <property type="protein sequence ID" value="SEW42849.1"/>
    <property type="molecule type" value="Genomic_DNA"/>
</dbReference>
<dbReference type="Proteomes" id="UP000199437">
    <property type="component" value="Unassembled WGS sequence"/>
</dbReference>
<protein>
    <submittedName>
        <fullName evidence="2">Uncharacterized protein</fullName>
    </submittedName>
</protein>
<accession>A0A1I0RNK0</accession>
<name>A0A1I0RNK0_9BACT</name>
<gene>
    <name evidence="2" type="ORF">SAMN05216290_3892</name>
</gene>
<dbReference type="RefSeq" id="WP_090260989.1">
    <property type="nucleotide sequence ID" value="NZ_FOIR01000005.1"/>
</dbReference>
<sequence>MQAVNAEFQTLSVQQLKVRKLVGLVLLVASYIALGIYAGYAAAAIYFILVVTLAFSLLILLYPLRVVNKLGLLIVMIVSLAIEFLI</sequence>
<evidence type="ECO:0000313" key="2">
    <source>
        <dbReference type="EMBL" id="SEW42849.1"/>
    </source>
</evidence>
<evidence type="ECO:0000256" key="1">
    <source>
        <dbReference type="SAM" id="Phobius"/>
    </source>
</evidence>
<dbReference type="GeneID" id="99988558"/>
<keyword evidence="3" id="KW-1185">Reference proteome</keyword>
<evidence type="ECO:0000313" key="3">
    <source>
        <dbReference type="Proteomes" id="UP000199437"/>
    </source>
</evidence>
<keyword evidence="1" id="KW-0812">Transmembrane</keyword>
<reference evidence="3" key="1">
    <citation type="submission" date="2016-10" db="EMBL/GenBank/DDBJ databases">
        <authorList>
            <person name="Varghese N."/>
            <person name="Submissions S."/>
        </authorList>
    </citation>
    <scope>NUCLEOTIDE SEQUENCE [LARGE SCALE GENOMIC DNA]</scope>
    <source>
        <strain evidence="3">CGMCC 1.12402</strain>
    </source>
</reference>
<proteinExistence type="predicted"/>
<keyword evidence="1" id="KW-1133">Transmembrane helix</keyword>
<feature type="transmembrane region" description="Helical" evidence="1">
    <location>
        <begin position="21"/>
        <end position="38"/>
    </location>
</feature>
<feature type="transmembrane region" description="Helical" evidence="1">
    <location>
        <begin position="44"/>
        <end position="62"/>
    </location>
</feature>